<feature type="transmembrane region" description="Helical" evidence="4">
    <location>
        <begin position="6"/>
        <end position="30"/>
    </location>
</feature>
<evidence type="ECO:0000259" key="5">
    <source>
        <dbReference type="PROSITE" id="PS50011"/>
    </source>
</evidence>
<comment type="caution">
    <text evidence="7">The sequence shown here is derived from an EMBL/GenBank/DDBJ whole genome shotgun (WGS) entry which is preliminary data.</text>
</comment>
<dbReference type="PROSITE" id="PS50011">
    <property type="entry name" value="PROTEIN_KINASE_DOM"/>
    <property type="match status" value="1"/>
</dbReference>
<protein>
    <submittedName>
        <fullName evidence="7">Uncharacterized protein</fullName>
    </submittedName>
</protein>
<dbReference type="InterPro" id="IPR006600">
    <property type="entry name" value="HTH_CenpB_DNA-bd_dom"/>
</dbReference>
<dbReference type="InterPro" id="IPR000719">
    <property type="entry name" value="Prot_kinase_dom"/>
</dbReference>
<dbReference type="CDD" id="cd00180">
    <property type="entry name" value="PKc"/>
    <property type="match status" value="1"/>
</dbReference>
<name>A0A8S1MYV5_PARPR</name>
<evidence type="ECO:0000256" key="2">
    <source>
        <dbReference type="ARBA" id="ARBA00022840"/>
    </source>
</evidence>
<evidence type="ECO:0000259" key="6">
    <source>
        <dbReference type="PROSITE" id="PS51253"/>
    </source>
</evidence>
<proteinExistence type="predicted"/>
<dbReference type="GO" id="GO:0003677">
    <property type="term" value="F:DNA binding"/>
    <property type="evidence" value="ECO:0007669"/>
    <property type="project" value="UniProtKB-KW"/>
</dbReference>
<accession>A0A8S1MYV5</accession>
<dbReference type="AlphaFoldDB" id="A0A8S1MYV5"/>
<evidence type="ECO:0000313" key="7">
    <source>
        <dbReference type="EMBL" id="CAD8085420.1"/>
    </source>
</evidence>
<keyword evidence="8" id="KW-1185">Reference proteome</keyword>
<dbReference type="GO" id="GO:0004674">
    <property type="term" value="F:protein serine/threonine kinase activity"/>
    <property type="evidence" value="ECO:0007669"/>
    <property type="project" value="TreeGrafter"/>
</dbReference>
<dbReference type="PROSITE" id="PS51253">
    <property type="entry name" value="HTH_CENPB"/>
    <property type="match status" value="1"/>
</dbReference>
<keyword evidence="1" id="KW-0547">Nucleotide-binding</keyword>
<dbReference type="Pfam" id="PF00069">
    <property type="entry name" value="Pkinase"/>
    <property type="match status" value="1"/>
</dbReference>
<dbReference type="Pfam" id="PF03221">
    <property type="entry name" value="HTH_Tnp_Tc5"/>
    <property type="match status" value="1"/>
</dbReference>
<organism evidence="7 8">
    <name type="scientific">Paramecium primaurelia</name>
    <dbReference type="NCBI Taxonomy" id="5886"/>
    <lineage>
        <taxon>Eukaryota</taxon>
        <taxon>Sar</taxon>
        <taxon>Alveolata</taxon>
        <taxon>Ciliophora</taxon>
        <taxon>Intramacronucleata</taxon>
        <taxon>Oligohymenophorea</taxon>
        <taxon>Peniculida</taxon>
        <taxon>Parameciidae</taxon>
        <taxon>Paramecium</taxon>
    </lineage>
</organism>
<dbReference type="PANTHER" id="PTHR48012">
    <property type="entry name" value="STERILE20-LIKE KINASE, ISOFORM B-RELATED"/>
    <property type="match status" value="1"/>
</dbReference>
<dbReference type="SMART" id="SM00674">
    <property type="entry name" value="CENPB"/>
    <property type="match status" value="1"/>
</dbReference>
<dbReference type="EMBL" id="CAJJDM010000077">
    <property type="protein sequence ID" value="CAD8085420.1"/>
    <property type="molecule type" value="Genomic_DNA"/>
</dbReference>
<keyword evidence="4" id="KW-1133">Transmembrane helix</keyword>
<keyword evidence="4" id="KW-0472">Membrane</keyword>
<evidence type="ECO:0000313" key="8">
    <source>
        <dbReference type="Proteomes" id="UP000688137"/>
    </source>
</evidence>
<evidence type="ECO:0000256" key="4">
    <source>
        <dbReference type="SAM" id="Phobius"/>
    </source>
</evidence>
<dbReference type="InterPro" id="IPR050629">
    <property type="entry name" value="STE20/SPS1-PAK"/>
</dbReference>
<reference evidence="7" key="1">
    <citation type="submission" date="2021-01" db="EMBL/GenBank/DDBJ databases">
        <authorList>
            <consortium name="Genoscope - CEA"/>
            <person name="William W."/>
        </authorList>
    </citation>
    <scope>NUCLEOTIDE SEQUENCE</scope>
</reference>
<dbReference type="GO" id="GO:0005524">
    <property type="term" value="F:ATP binding"/>
    <property type="evidence" value="ECO:0007669"/>
    <property type="project" value="UniProtKB-KW"/>
</dbReference>
<gene>
    <name evidence="7" type="ORF">PPRIM_AZ9-3.1.T0740127</name>
</gene>
<keyword evidence="3" id="KW-0238">DNA-binding</keyword>
<evidence type="ECO:0000256" key="1">
    <source>
        <dbReference type="ARBA" id="ARBA00022741"/>
    </source>
</evidence>
<dbReference type="Proteomes" id="UP000688137">
    <property type="component" value="Unassembled WGS sequence"/>
</dbReference>
<feature type="domain" description="HTH CENPB-type" evidence="6">
    <location>
        <begin position="126"/>
        <end position="195"/>
    </location>
</feature>
<keyword evidence="2" id="KW-0067">ATP-binding</keyword>
<keyword evidence="4" id="KW-0812">Transmembrane</keyword>
<dbReference type="GO" id="GO:0005737">
    <property type="term" value="C:cytoplasm"/>
    <property type="evidence" value="ECO:0007669"/>
    <property type="project" value="TreeGrafter"/>
</dbReference>
<evidence type="ECO:0000256" key="3">
    <source>
        <dbReference type="ARBA" id="ARBA00023125"/>
    </source>
</evidence>
<feature type="domain" description="Protein kinase" evidence="5">
    <location>
        <begin position="367"/>
        <end position="508"/>
    </location>
</feature>
<sequence length="508" mass="60330">MAIIQFYISILIIYLTLYLFLDCIATELLFNNKIQLSLSLEEHRYYISIFIFTLKKVEQSDFKLSLQNSIDISKKKYRILSKEEKQAAINQMSNNCTSQTLEMVAQNFQTSVKNLRRWYREGVSRKPGCGRKKLNETAEKELALWIINESINQGKRIRRNVLKEKAIELFKDSQFKASKAWQDEFIKTHDIKFLVNKELHNRGMLNNQQAQKLEEQFNIREQGGQFIKKQKQQQEDIPTECKFEEKRVKIITSPFDQKEEEGIFNLIRDEEVENVVDYLDEWEINYGYMNLKYEEEDLRIEIQDESEVYFPKLKRKLVKIWKNRKKFRFFFINFQLNTKILIILIIKMNAVSILIDELNDQLLADQFIYIDLIGGGAQGKVVMAQSKGLNQTVAIKIIERNKNKAQDQEASLLEKCNHHNIVHFHKLLYTHNHLYIIMEYLQGITLQEVMQKQLLENKVRNLIKQILEGLSYLHNQGIIHRDLKPCKKNLGFKQTYIWFEKTINPLLN</sequence>